<keyword evidence="2" id="KW-1185">Reference proteome</keyword>
<evidence type="ECO:0000313" key="2">
    <source>
        <dbReference type="Proteomes" id="UP001150924"/>
    </source>
</evidence>
<reference evidence="1" key="1">
    <citation type="submission" date="2022-11" db="EMBL/GenBank/DDBJ databases">
        <title>Minimal conservation of predation-associated metabolite biosynthetic gene clusters underscores biosynthetic potential of Myxococcota including descriptions for ten novel species: Archangium lansinium sp. nov., Myxococcus landrumus sp. nov., Nannocystis bai.</title>
        <authorList>
            <person name="Ahearne A."/>
            <person name="Stevens C."/>
            <person name="Phillips K."/>
        </authorList>
    </citation>
    <scope>NUCLEOTIDE SEQUENCE</scope>
    <source>
        <strain evidence="1">Na p29</strain>
    </source>
</reference>
<protein>
    <submittedName>
        <fullName evidence="1">Uncharacterized protein</fullName>
    </submittedName>
</protein>
<gene>
    <name evidence="1" type="ORF">OV079_13900</name>
</gene>
<evidence type="ECO:0000313" key="1">
    <source>
        <dbReference type="EMBL" id="MCY1006625.1"/>
    </source>
</evidence>
<dbReference type="AlphaFoldDB" id="A0A9X3IX50"/>
<comment type="caution">
    <text evidence="1">The sequence shown here is derived from an EMBL/GenBank/DDBJ whole genome shotgun (WGS) entry which is preliminary data.</text>
</comment>
<proteinExistence type="predicted"/>
<name>A0A9X3IX50_9BACT</name>
<dbReference type="RefSeq" id="WP_267768913.1">
    <property type="nucleotide sequence ID" value="NZ_JAPNKE010000002.1"/>
</dbReference>
<accession>A0A9X3IX50</accession>
<organism evidence="1 2">
    <name type="scientific">Nannocystis pusilla</name>
    <dbReference type="NCBI Taxonomy" id="889268"/>
    <lineage>
        <taxon>Bacteria</taxon>
        <taxon>Pseudomonadati</taxon>
        <taxon>Myxococcota</taxon>
        <taxon>Polyangia</taxon>
        <taxon>Nannocystales</taxon>
        <taxon>Nannocystaceae</taxon>
        <taxon>Nannocystis</taxon>
    </lineage>
</organism>
<dbReference type="EMBL" id="JAPNKE010000002">
    <property type="protein sequence ID" value="MCY1006625.1"/>
    <property type="molecule type" value="Genomic_DNA"/>
</dbReference>
<sequence>MDDARLRQVIVGGGAAVGLSSHMQANPDLADSPVLVGELIGIVRACASGHDSKDMFSGTEKSPP</sequence>
<dbReference type="Proteomes" id="UP001150924">
    <property type="component" value="Unassembled WGS sequence"/>
</dbReference>